<evidence type="ECO:0000256" key="1">
    <source>
        <dbReference type="SAM" id="MobiDB-lite"/>
    </source>
</evidence>
<feature type="non-terminal residue" evidence="2">
    <location>
        <position position="73"/>
    </location>
</feature>
<organism evidence="2">
    <name type="scientific">marine sediment metagenome</name>
    <dbReference type="NCBI Taxonomy" id="412755"/>
    <lineage>
        <taxon>unclassified sequences</taxon>
        <taxon>metagenomes</taxon>
        <taxon>ecological metagenomes</taxon>
    </lineage>
</organism>
<evidence type="ECO:0000313" key="2">
    <source>
        <dbReference type="EMBL" id="KKK94522.1"/>
    </source>
</evidence>
<proteinExistence type="predicted"/>
<dbReference type="EMBL" id="LAZR01047306">
    <property type="protein sequence ID" value="KKK94522.1"/>
    <property type="molecule type" value="Genomic_DNA"/>
</dbReference>
<dbReference type="AlphaFoldDB" id="A0A0F8ZL44"/>
<reference evidence="2" key="1">
    <citation type="journal article" date="2015" name="Nature">
        <title>Complex archaea that bridge the gap between prokaryotes and eukaryotes.</title>
        <authorList>
            <person name="Spang A."/>
            <person name="Saw J.H."/>
            <person name="Jorgensen S.L."/>
            <person name="Zaremba-Niedzwiedzka K."/>
            <person name="Martijn J."/>
            <person name="Lind A.E."/>
            <person name="van Eijk R."/>
            <person name="Schleper C."/>
            <person name="Guy L."/>
            <person name="Ettema T.J."/>
        </authorList>
    </citation>
    <scope>NUCLEOTIDE SEQUENCE</scope>
</reference>
<accession>A0A0F8ZL44</accession>
<sequence>MAKAKLVSLSALLVKSPEFQRFGMWIIGDTPLITHAWAEKAKREMLDKQLKKVKPSGKEARDPDKDFVNSLYE</sequence>
<feature type="compositionally biased region" description="Basic and acidic residues" evidence="1">
    <location>
        <begin position="50"/>
        <end position="67"/>
    </location>
</feature>
<gene>
    <name evidence="2" type="ORF">LCGC14_2682020</name>
</gene>
<feature type="region of interest" description="Disordered" evidence="1">
    <location>
        <begin position="50"/>
        <end position="73"/>
    </location>
</feature>
<comment type="caution">
    <text evidence="2">The sequence shown here is derived from an EMBL/GenBank/DDBJ whole genome shotgun (WGS) entry which is preliminary data.</text>
</comment>
<protein>
    <submittedName>
        <fullName evidence="2">Uncharacterized protein</fullName>
    </submittedName>
</protein>
<name>A0A0F8ZL44_9ZZZZ</name>